<feature type="region of interest" description="Disordered" evidence="1">
    <location>
        <begin position="1"/>
        <end position="95"/>
    </location>
</feature>
<accession>A0A0C2MUQ4</accession>
<reference evidence="3 4" key="1">
    <citation type="journal article" date="2014" name="Genome Biol. Evol.">
        <title>The genome of the myxosporean Thelohanellus kitauei shows adaptations to nutrient acquisition within its fish host.</title>
        <authorList>
            <person name="Yang Y."/>
            <person name="Xiong J."/>
            <person name="Zhou Z."/>
            <person name="Huo F."/>
            <person name="Miao W."/>
            <person name="Ran C."/>
            <person name="Liu Y."/>
            <person name="Zhang J."/>
            <person name="Feng J."/>
            <person name="Wang M."/>
            <person name="Wang M."/>
            <person name="Wang L."/>
            <person name="Yao B."/>
        </authorList>
    </citation>
    <scope>NUCLEOTIDE SEQUENCE [LARGE SCALE GENOMIC DNA]</scope>
    <source>
        <strain evidence="3">Wuqing</strain>
    </source>
</reference>
<keyword evidence="2" id="KW-0472">Membrane</keyword>
<feature type="compositionally biased region" description="Polar residues" evidence="1">
    <location>
        <begin position="75"/>
        <end position="95"/>
    </location>
</feature>
<feature type="compositionally biased region" description="Polar residues" evidence="1">
    <location>
        <begin position="35"/>
        <end position="68"/>
    </location>
</feature>
<dbReference type="EMBL" id="JWZT01003855">
    <property type="protein sequence ID" value="KII65412.1"/>
    <property type="molecule type" value="Genomic_DNA"/>
</dbReference>
<evidence type="ECO:0000256" key="2">
    <source>
        <dbReference type="SAM" id="Phobius"/>
    </source>
</evidence>
<sequence>MSNSSSIDDQYYSDDTYTSDPSNYSNDSGRPGATYYSNETNISEFPKYSNGTDNNKTTNYRNGTPTSDDQYEGHANSTSGGHNSSEQVSTSRYPDYTDNQSLFIKNPVSTRNTLIVFTMLTVLVLCLMVEVIIHIRNKSNIIQESK</sequence>
<keyword evidence="2" id="KW-1133">Transmembrane helix</keyword>
<dbReference type="Proteomes" id="UP000031668">
    <property type="component" value="Unassembled WGS sequence"/>
</dbReference>
<proteinExistence type="predicted"/>
<protein>
    <submittedName>
        <fullName evidence="3">Uncharacterized protein</fullName>
    </submittedName>
</protein>
<comment type="caution">
    <text evidence="3">The sequence shown here is derived from an EMBL/GenBank/DDBJ whole genome shotgun (WGS) entry which is preliminary data.</text>
</comment>
<feature type="compositionally biased region" description="Low complexity" evidence="1">
    <location>
        <begin position="1"/>
        <end position="25"/>
    </location>
</feature>
<evidence type="ECO:0000256" key="1">
    <source>
        <dbReference type="SAM" id="MobiDB-lite"/>
    </source>
</evidence>
<dbReference type="AlphaFoldDB" id="A0A0C2MUQ4"/>
<keyword evidence="4" id="KW-1185">Reference proteome</keyword>
<feature type="transmembrane region" description="Helical" evidence="2">
    <location>
        <begin position="114"/>
        <end position="133"/>
    </location>
</feature>
<evidence type="ECO:0000313" key="4">
    <source>
        <dbReference type="Proteomes" id="UP000031668"/>
    </source>
</evidence>
<organism evidence="3 4">
    <name type="scientific">Thelohanellus kitauei</name>
    <name type="common">Myxosporean</name>
    <dbReference type="NCBI Taxonomy" id="669202"/>
    <lineage>
        <taxon>Eukaryota</taxon>
        <taxon>Metazoa</taxon>
        <taxon>Cnidaria</taxon>
        <taxon>Myxozoa</taxon>
        <taxon>Myxosporea</taxon>
        <taxon>Bivalvulida</taxon>
        <taxon>Platysporina</taxon>
        <taxon>Myxobolidae</taxon>
        <taxon>Thelohanellus</taxon>
    </lineage>
</organism>
<keyword evidence="2" id="KW-0812">Transmembrane</keyword>
<name>A0A0C2MUQ4_THEKT</name>
<evidence type="ECO:0000313" key="3">
    <source>
        <dbReference type="EMBL" id="KII65412.1"/>
    </source>
</evidence>
<gene>
    <name evidence="3" type="ORF">RF11_10699</name>
</gene>